<dbReference type="InterPro" id="IPR007863">
    <property type="entry name" value="Peptidase_M16_C"/>
</dbReference>
<keyword evidence="3" id="KW-0479">Metal-binding</keyword>
<feature type="compositionally biased region" description="Acidic residues" evidence="8">
    <location>
        <begin position="59"/>
        <end position="74"/>
    </location>
</feature>
<dbReference type="PROSITE" id="PS00143">
    <property type="entry name" value="INSULINASE"/>
    <property type="match status" value="1"/>
</dbReference>
<keyword evidence="14" id="KW-1185">Reference proteome</keyword>
<dbReference type="Pfam" id="PF00675">
    <property type="entry name" value="Peptidase_M16"/>
    <property type="match status" value="1"/>
</dbReference>
<dbReference type="Pfam" id="PF22456">
    <property type="entry name" value="PqqF-like_C_4"/>
    <property type="match status" value="1"/>
</dbReference>
<feature type="domain" description="Peptidase M16 N-terminal" evidence="9">
    <location>
        <begin position="89"/>
        <end position="214"/>
    </location>
</feature>
<comment type="caution">
    <text evidence="13">The sequence shown here is derived from an EMBL/GenBank/DDBJ whole genome shotgun (WGS) entry which is preliminary data.</text>
</comment>
<reference evidence="13 14" key="1">
    <citation type="submission" date="2024-11" db="EMBL/GenBank/DDBJ databases">
        <title>Chromosome-level genome assembly of the freshwater bivalve Anodonta woodiana.</title>
        <authorList>
            <person name="Chen X."/>
        </authorList>
    </citation>
    <scope>NUCLEOTIDE SEQUENCE [LARGE SCALE GENOMIC DNA]</scope>
    <source>
        <strain evidence="13">MN2024</strain>
        <tissue evidence="13">Gills</tissue>
    </source>
</reference>
<keyword evidence="6" id="KW-0482">Metalloprotease</keyword>
<dbReference type="InterPro" id="IPR011765">
    <property type="entry name" value="Pept_M16_N"/>
</dbReference>
<evidence type="ECO:0000256" key="1">
    <source>
        <dbReference type="ARBA" id="ARBA00007261"/>
    </source>
</evidence>
<dbReference type="GO" id="GO:0005737">
    <property type="term" value="C:cytoplasm"/>
    <property type="evidence" value="ECO:0007669"/>
    <property type="project" value="UniProtKB-ARBA"/>
</dbReference>
<evidence type="ECO:0000313" key="13">
    <source>
        <dbReference type="EMBL" id="KAL3869596.1"/>
    </source>
</evidence>
<dbReference type="InterPro" id="IPR050626">
    <property type="entry name" value="Peptidase_M16"/>
</dbReference>
<evidence type="ECO:0000256" key="5">
    <source>
        <dbReference type="ARBA" id="ARBA00022833"/>
    </source>
</evidence>
<keyword evidence="4" id="KW-0378">Hydrolase</keyword>
<feature type="compositionally biased region" description="Basic and acidic residues" evidence="8">
    <location>
        <begin position="75"/>
        <end position="87"/>
    </location>
</feature>
<evidence type="ECO:0008006" key="15">
    <source>
        <dbReference type="Google" id="ProtNLM"/>
    </source>
</evidence>
<organism evidence="13 14">
    <name type="scientific">Sinanodonta woodiana</name>
    <name type="common">Chinese pond mussel</name>
    <name type="synonym">Anodonta woodiana</name>
    <dbReference type="NCBI Taxonomy" id="1069815"/>
    <lineage>
        <taxon>Eukaryota</taxon>
        <taxon>Metazoa</taxon>
        <taxon>Spiralia</taxon>
        <taxon>Lophotrochozoa</taxon>
        <taxon>Mollusca</taxon>
        <taxon>Bivalvia</taxon>
        <taxon>Autobranchia</taxon>
        <taxon>Heteroconchia</taxon>
        <taxon>Palaeoheterodonta</taxon>
        <taxon>Unionida</taxon>
        <taxon>Unionoidea</taxon>
        <taxon>Unionidae</taxon>
        <taxon>Unioninae</taxon>
        <taxon>Sinanodonta</taxon>
    </lineage>
</organism>
<evidence type="ECO:0000313" key="14">
    <source>
        <dbReference type="Proteomes" id="UP001634394"/>
    </source>
</evidence>
<dbReference type="InterPro" id="IPR032632">
    <property type="entry name" value="Peptidase_M16_M"/>
</dbReference>
<dbReference type="Proteomes" id="UP001634394">
    <property type="component" value="Unassembled WGS sequence"/>
</dbReference>
<dbReference type="FunFam" id="3.30.830.10:FF:000005">
    <property type="entry name" value="nardilysin isoform X1"/>
    <property type="match status" value="1"/>
</dbReference>
<evidence type="ECO:0000256" key="4">
    <source>
        <dbReference type="ARBA" id="ARBA00022801"/>
    </source>
</evidence>
<keyword evidence="5" id="KW-0862">Zinc</keyword>
<evidence type="ECO:0000256" key="6">
    <source>
        <dbReference type="ARBA" id="ARBA00023049"/>
    </source>
</evidence>
<gene>
    <name evidence="13" type="ORF">ACJMK2_042264</name>
</gene>
<sequence length="1032" mass="118844">MSMTSAHGANPAIVKSLNDKREYRLITLNNGLRALLVSDLTGTADEDLSIIQDCTVGSESDETDSECSEESDHSEDEKFGKDLESTREGEKKSAAALCIGVGSFSDPDDIPGFAHFLEHMVFMGSEKYPTENDFDDYISKYGGSTNAMTDCERTFFHFDVERKHFRKSLDRFANFFVSPCLQNDSVDREIKAVDSEFQMAIQQDGNRLYQILSSCAQPGHPMGKFMWGNIDTLKHVPEKNNNNVYEKLRGFCNRMYSAHYMTLAIQSKDTLDTLETMVRESFSGIPNNQMKQPDFSIYKNPFDTDSFRKWYKAVPVENINKLEIMWALPPLLDCYRVKPLDYIAALMAHEGKGSILSYLKKKNWALRLTGGNDGGGYEMNSTWSAFSLTVTLTDQGLEQVENVCCVIFEYLSMLKSEGVQKWVFEELKQIEQSKFRWKEQDEPVDYVEKLCEYMQLYPPEDFLTGCYLFFDYDEQLIQRCISHLQPDNCNVMVLSTTFKQTETCDQKEKWFGTKYSVSEIPQHLLNKWKNPDSNPCLHIPVRNCFIATDFSVGECSGDDGSLYPKVIMQNDMFKLHYKRDGKFKVPKGYVNVHLMSPVAYRSLESMTLLDLYINILQQNLTEDIYPAQMAGYEYTLDGLQTGMQVQIEGFNHKLPLVAEMVFKHITDFHCSIDMFEAMRTEMKKVYYNEMIKPYELARALRFSVIMKTCWPVQERYNIIARITKKNLEQFVQEFVSNIFIEALVIGNFSAYEAEDICYQITSKFTGPPVPANMQFKELLLELPVQQTYCQVNNINPEDNNSCVTNYYQSTAGNIRSCCLNELLQMRIREPFFNILRTQQQLGYTVFCENLITHGILGMACTVEYQEDKFSAAHVNQMIGEFLLEAKEIVKQMSQEEFEDMVSSLITIKSSEDVSLCDEVTRHWREVQEQTYIFDRHLKEIEILKTISHDDLNKWFATYLGNVQKKLSLQVVGRSTPACDKNVEAVPQKRSKLTHEPVVQYKIDPLQALAVPITDKQLFKDNLNCFPLTKIVS</sequence>
<evidence type="ECO:0000259" key="11">
    <source>
        <dbReference type="Pfam" id="PF16187"/>
    </source>
</evidence>
<dbReference type="GO" id="GO:0004175">
    <property type="term" value="F:endopeptidase activity"/>
    <property type="evidence" value="ECO:0007669"/>
    <property type="project" value="UniProtKB-ARBA"/>
</dbReference>
<feature type="domain" description="Peptidase M16 C-terminal" evidence="10">
    <location>
        <begin position="245"/>
        <end position="429"/>
    </location>
</feature>
<comment type="similarity">
    <text evidence="1 7">Belongs to the peptidase M16 family.</text>
</comment>
<evidence type="ECO:0000256" key="2">
    <source>
        <dbReference type="ARBA" id="ARBA00022670"/>
    </source>
</evidence>
<dbReference type="Gene3D" id="3.30.830.10">
    <property type="entry name" value="Metalloenzyme, LuxS/M16 peptidase-like"/>
    <property type="match status" value="4"/>
</dbReference>
<dbReference type="PANTHER" id="PTHR43690:SF18">
    <property type="entry name" value="INSULIN-DEGRADING ENZYME-RELATED"/>
    <property type="match status" value="1"/>
</dbReference>
<name>A0ABD3W7G8_SINWO</name>
<dbReference type="AlphaFoldDB" id="A0ABD3W7G8"/>
<dbReference type="Pfam" id="PF05193">
    <property type="entry name" value="Peptidase_M16_C"/>
    <property type="match status" value="1"/>
</dbReference>
<dbReference type="GO" id="GO:0046872">
    <property type="term" value="F:metal ion binding"/>
    <property type="evidence" value="ECO:0007669"/>
    <property type="project" value="UniProtKB-KW"/>
</dbReference>
<dbReference type="InterPro" id="IPR054734">
    <property type="entry name" value="PqqF-like_C_4"/>
</dbReference>
<evidence type="ECO:0000259" key="9">
    <source>
        <dbReference type="Pfam" id="PF00675"/>
    </source>
</evidence>
<protein>
    <recommendedName>
        <fullName evidence="15">Nardilysin</fullName>
    </recommendedName>
</protein>
<evidence type="ECO:0000259" key="12">
    <source>
        <dbReference type="Pfam" id="PF22456"/>
    </source>
</evidence>
<accession>A0ABD3W7G8</accession>
<dbReference type="InterPro" id="IPR011249">
    <property type="entry name" value="Metalloenz_LuxS/M16"/>
</dbReference>
<dbReference type="PANTHER" id="PTHR43690">
    <property type="entry name" value="NARDILYSIN"/>
    <property type="match status" value="1"/>
</dbReference>
<evidence type="ECO:0000256" key="3">
    <source>
        <dbReference type="ARBA" id="ARBA00022723"/>
    </source>
</evidence>
<dbReference type="GO" id="GO:0006508">
    <property type="term" value="P:proteolysis"/>
    <property type="evidence" value="ECO:0007669"/>
    <property type="project" value="UniProtKB-KW"/>
</dbReference>
<dbReference type="GO" id="GO:0008237">
    <property type="term" value="F:metallopeptidase activity"/>
    <property type="evidence" value="ECO:0007669"/>
    <property type="project" value="UniProtKB-KW"/>
</dbReference>
<dbReference type="SUPFAM" id="SSF63411">
    <property type="entry name" value="LuxS/MPP-like metallohydrolase"/>
    <property type="match status" value="4"/>
</dbReference>
<evidence type="ECO:0000256" key="8">
    <source>
        <dbReference type="SAM" id="MobiDB-lite"/>
    </source>
</evidence>
<evidence type="ECO:0000259" key="10">
    <source>
        <dbReference type="Pfam" id="PF05193"/>
    </source>
</evidence>
<feature type="domain" description="Coenzyme PQQ synthesis protein F-like C-terminal lobe" evidence="12">
    <location>
        <begin position="822"/>
        <end position="923"/>
    </location>
</feature>
<dbReference type="Pfam" id="PF16187">
    <property type="entry name" value="Peptidase_M16_M"/>
    <property type="match status" value="1"/>
</dbReference>
<proteinExistence type="inferred from homology"/>
<dbReference type="EMBL" id="JBJQND010000008">
    <property type="protein sequence ID" value="KAL3869596.1"/>
    <property type="molecule type" value="Genomic_DNA"/>
</dbReference>
<keyword evidence="2" id="KW-0645">Protease</keyword>
<dbReference type="InterPro" id="IPR001431">
    <property type="entry name" value="Pept_M16_Zn_BS"/>
</dbReference>
<feature type="region of interest" description="Disordered" evidence="8">
    <location>
        <begin position="54"/>
        <end position="87"/>
    </location>
</feature>
<feature type="domain" description="Peptidase M16 middle/third" evidence="11">
    <location>
        <begin position="435"/>
        <end position="717"/>
    </location>
</feature>
<evidence type="ECO:0000256" key="7">
    <source>
        <dbReference type="RuleBase" id="RU004447"/>
    </source>
</evidence>